<evidence type="ECO:0000313" key="1">
    <source>
        <dbReference type="EMBL" id="KAG7300625.1"/>
    </source>
</evidence>
<protein>
    <submittedName>
        <fullName evidence="1">Uncharacterized protein</fullName>
    </submittedName>
</protein>
<comment type="caution">
    <text evidence="1">The sequence shown here is derived from an EMBL/GenBank/DDBJ whole genome shotgun (WGS) entry which is preliminary data.</text>
</comment>
<organism evidence="1 2">
    <name type="scientific">Plutella xylostella</name>
    <name type="common">Diamondback moth</name>
    <name type="synonym">Plutella maculipennis</name>
    <dbReference type="NCBI Taxonomy" id="51655"/>
    <lineage>
        <taxon>Eukaryota</taxon>
        <taxon>Metazoa</taxon>
        <taxon>Ecdysozoa</taxon>
        <taxon>Arthropoda</taxon>
        <taxon>Hexapoda</taxon>
        <taxon>Insecta</taxon>
        <taxon>Pterygota</taxon>
        <taxon>Neoptera</taxon>
        <taxon>Endopterygota</taxon>
        <taxon>Lepidoptera</taxon>
        <taxon>Glossata</taxon>
        <taxon>Ditrysia</taxon>
        <taxon>Yponomeutoidea</taxon>
        <taxon>Plutellidae</taxon>
        <taxon>Plutella</taxon>
    </lineage>
</organism>
<dbReference type="EMBL" id="JAHIBW010000020">
    <property type="protein sequence ID" value="KAG7300625.1"/>
    <property type="molecule type" value="Genomic_DNA"/>
</dbReference>
<keyword evidence="2" id="KW-1185">Reference proteome</keyword>
<gene>
    <name evidence="1" type="ORF">JYU34_014920</name>
</gene>
<dbReference type="Proteomes" id="UP000823941">
    <property type="component" value="Chromosome 20"/>
</dbReference>
<reference evidence="1 2" key="1">
    <citation type="submission" date="2021-06" db="EMBL/GenBank/DDBJ databases">
        <title>A haploid diamondback moth (Plutella xylostella L.) genome assembly resolves 31 chromosomes and identifies a diamide resistance mutation.</title>
        <authorList>
            <person name="Ward C.M."/>
            <person name="Perry K.D."/>
            <person name="Baker G."/>
            <person name="Powis K."/>
            <person name="Heckel D.G."/>
            <person name="Baxter S.W."/>
        </authorList>
    </citation>
    <scope>NUCLEOTIDE SEQUENCE [LARGE SCALE GENOMIC DNA]</scope>
    <source>
        <strain evidence="1 2">LV</strain>
        <tissue evidence="1">Single pupa</tissue>
    </source>
</reference>
<proteinExistence type="predicted"/>
<accession>A0ABQ7Q5V9</accession>
<name>A0ABQ7Q5V9_PLUXY</name>
<evidence type="ECO:0000313" key="2">
    <source>
        <dbReference type="Proteomes" id="UP000823941"/>
    </source>
</evidence>
<sequence length="96" mass="10691">MDAADTGAPICLQWFTGYWCELRTRLARIHDASDVAEMSRADPQVALLQQSLSYSSSCVSASEFFDAEEHDDELKTAETAPEVDADEVRDSMIMIK</sequence>